<dbReference type="InterPro" id="IPR002178">
    <property type="entry name" value="PTS_EIIA_type-2_dom"/>
</dbReference>
<reference evidence="3 5" key="2">
    <citation type="submission" date="2017-03" db="EMBL/GenBank/DDBJ databases">
        <title>Genome analysis of strain PAMC 26577.</title>
        <authorList>
            <person name="Oh H.-M."/>
            <person name="Yang J.-A."/>
        </authorList>
    </citation>
    <scope>NUCLEOTIDE SEQUENCE [LARGE SCALE GENOMIC DNA]</scope>
    <source>
        <strain evidence="3 5">PAMC 26577</strain>
    </source>
</reference>
<comment type="caution">
    <text evidence="2">The sequence shown here is derived from an EMBL/GenBank/DDBJ whole genome shotgun (WGS) entry which is preliminary data.</text>
</comment>
<dbReference type="PANTHER" id="PTHR47738">
    <property type="entry name" value="PTS SYSTEM FRUCTOSE-LIKE EIIA COMPONENT-RELATED"/>
    <property type="match status" value="1"/>
</dbReference>
<dbReference type="AlphaFoldDB" id="A0A242M497"/>
<dbReference type="EMBL" id="NBTZ01000046">
    <property type="protein sequence ID" value="OTP75855.1"/>
    <property type="molecule type" value="Genomic_DNA"/>
</dbReference>
<sequence>MRRIQATHLPANMNRLAKFLPLENVVLGLSVTSKKRVFEQAGLIFENQNGIGRSTVTDNLFARERLGSTGLGEGVAIPHGRIKGLKHPLAAFVRLAEPIAFESPDGQPVSLLIFLLVPEQATQQHLEILSEIAQLLSDRDTRERLNTEENREALHQLLTQWQA</sequence>
<dbReference type="PANTHER" id="PTHR47738:SF1">
    <property type="entry name" value="NITROGEN REGULATORY PROTEIN"/>
    <property type="match status" value="1"/>
</dbReference>
<dbReference type="Proteomes" id="UP000194546">
    <property type="component" value="Unassembled WGS sequence"/>
</dbReference>
<dbReference type="GO" id="GO:0009401">
    <property type="term" value="P:phosphoenolpyruvate-dependent sugar phosphotransferase system"/>
    <property type="evidence" value="ECO:0007669"/>
    <property type="project" value="InterPro"/>
</dbReference>
<dbReference type="Gene3D" id="3.40.930.10">
    <property type="entry name" value="Mannitol-specific EII, Chain A"/>
    <property type="match status" value="1"/>
</dbReference>
<evidence type="ECO:0000259" key="1">
    <source>
        <dbReference type="PROSITE" id="PS51094"/>
    </source>
</evidence>
<protein>
    <submittedName>
        <fullName evidence="2">PTS system nitrogen-specific IIA component, PtsN</fullName>
    </submittedName>
</protein>
<dbReference type="CDD" id="cd00211">
    <property type="entry name" value="PTS_IIA_fru"/>
    <property type="match status" value="1"/>
</dbReference>
<reference evidence="2 4" key="1">
    <citation type="submission" date="2017-03" db="EMBL/GenBank/DDBJ databases">
        <title>Genome analysis of strain PAMC 26510.</title>
        <authorList>
            <person name="Oh H.-M."/>
            <person name="Yang J.-A."/>
        </authorList>
    </citation>
    <scope>NUCLEOTIDE SEQUENCE [LARGE SCALE GENOMIC DNA]</scope>
    <source>
        <strain evidence="2 4">PAMC 26510</strain>
    </source>
</reference>
<dbReference type="InterPro" id="IPR051541">
    <property type="entry name" value="PTS_SugarTrans_NitroReg"/>
</dbReference>
<evidence type="ECO:0000313" key="2">
    <source>
        <dbReference type="EMBL" id="OTP65909.1"/>
    </source>
</evidence>
<name>A0A242M497_CABSO</name>
<dbReference type="Proteomes" id="UP000195221">
    <property type="component" value="Unassembled WGS sequence"/>
</dbReference>
<accession>A0A242M497</accession>
<dbReference type="InterPro" id="IPR016152">
    <property type="entry name" value="PTrfase/Anion_transptr"/>
</dbReference>
<dbReference type="GO" id="GO:0030295">
    <property type="term" value="F:protein kinase activator activity"/>
    <property type="evidence" value="ECO:0007669"/>
    <property type="project" value="TreeGrafter"/>
</dbReference>
<evidence type="ECO:0000313" key="5">
    <source>
        <dbReference type="Proteomes" id="UP000195221"/>
    </source>
</evidence>
<dbReference type="NCBIfam" id="TIGR01419">
    <property type="entry name" value="nitro_reg_IIA"/>
    <property type="match status" value="1"/>
</dbReference>
<evidence type="ECO:0000313" key="4">
    <source>
        <dbReference type="Proteomes" id="UP000194546"/>
    </source>
</evidence>
<dbReference type="Pfam" id="PF00359">
    <property type="entry name" value="PTS_EIIA_2"/>
    <property type="match status" value="1"/>
</dbReference>
<dbReference type="PROSITE" id="PS00372">
    <property type="entry name" value="PTS_EIIA_TYPE_2_HIS"/>
    <property type="match status" value="1"/>
</dbReference>
<proteinExistence type="predicted"/>
<dbReference type="InterPro" id="IPR006320">
    <property type="entry name" value="PTS_Nitro_regul"/>
</dbReference>
<evidence type="ECO:0000313" key="3">
    <source>
        <dbReference type="EMBL" id="OTP75855.1"/>
    </source>
</evidence>
<dbReference type="SUPFAM" id="SSF55804">
    <property type="entry name" value="Phoshotransferase/anion transport protein"/>
    <property type="match status" value="1"/>
</dbReference>
<gene>
    <name evidence="2" type="ORF">PAMC26510_37375</name>
    <name evidence="3" type="ORF">PAMC26577_12865</name>
</gene>
<organism evidence="2 4">
    <name type="scientific">Caballeronia sordidicola</name>
    <name type="common">Burkholderia sordidicola</name>
    <dbReference type="NCBI Taxonomy" id="196367"/>
    <lineage>
        <taxon>Bacteria</taxon>
        <taxon>Pseudomonadati</taxon>
        <taxon>Pseudomonadota</taxon>
        <taxon>Betaproteobacteria</taxon>
        <taxon>Burkholderiales</taxon>
        <taxon>Burkholderiaceae</taxon>
        <taxon>Caballeronia</taxon>
    </lineage>
</organism>
<feature type="domain" description="PTS EIIA type-2" evidence="1">
    <location>
        <begin position="18"/>
        <end position="161"/>
    </location>
</feature>
<dbReference type="EMBL" id="NBTY01000212">
    <property type="protein sequence ID" value="OTP65909.1"/>
    <property type="molecule type" value="Genomic_DNA"/>
</dbReference>
<dbReference type="GO" id="GO:0008982">
    <property type="term" value="F:protein-N(PI)-phosphohistidine-sugar phosphotransferase activity"/>
    <property type="evidence" value="ECO:0007669"/>
    <property type="project" value="InterPro"/>
</dbReference>
<dbReference type="PROSITE" id="PS51094">
    <property type="entry name" value="PTS_EIIA_TYPE_2"/>
    <property type="match status" value="1"/>
</dbReference>